<dbReference type="InterPro" id="IPR014314">
    <property type="entry name" value="Succ_DH_cytb556"/>
</dbReference>
<comment type="cofactor">
    <cofactor evidence="1">
        <name>heme</name>
        <dbReference type="ChEBI" id="CHEBI:30413"/>
    </cofactor>
</comment>
<evidence type="ECO:0000256" key="9">
    <source>
        <dbReference type="ARBA" id="ARBA00022989"/>
    </source>
</evidence>
<dbReference type="CDD" id="cd03499">
    <property type="entry name" value="SQR_TypeC_SdhC"/>
    <property type="match status" value="1"/>
</dbReference>
<feature type="transmembrane region" description="Helical" evidence="13">
    <location>
        <begin position="117"/>
        <end position="135"/>
    </location>
</feature>
<evidence type="ECO:0000256" key="2">
    <source>
        <dbReference type="ARBA" id="ARBA00004050"/>
    </source>
</evidence>
<dbReference type="Pfam" id="PF01127">
    <property type="entry name" value="Sdh_cyt"/>
    <property type="match status" value="1"/>
</dbReference>
<feature type="transmembrane region" description="Helical" evidence="13">
    <location>
        <begin position="27"/>
        <end position="49"/>
    </location>
</feature>
<comment type="caution">
    <text evidence="14">The sequence shown here is derived from an EMBL/GenBank/DDBJ whole genome shotgun (WGS) entry which is preliminary data.</text>
</comment>
<sequence length="138" mass="14982">MSSSNRTRPLSPHLTIWRWGPHMAVSIVHRVCGSGLATVGAILLVWWLVAAASGEAAYNAFTNLFTVSSGKLNAFGYLFGIGLTWTLFQHMGSGIRHFFLDVGANYELKSNKMSAQATFVFSVVATVLVWGYIIGVKG</sequence>
<dbReference type="RefSeq" id="WP_380890929.1">
    <property type="nucleotide sequence ID" value="NZ_JBHUDY010000002.1"/>
</dbReference>
<evidence type="ECO:0000256" key="10">
    <source>
        <dbReference type="ARBA" id="ARBA00023004"/>
    </source>
</evidence>
<protein>
    <recommendedName>
        <fullName evidence="5">Succinate dehydrogenase cytochrome b556 subunit</fullName>
    </recommendedName>
</protein>
<evidence type="ECO:0000256" key="6">
    <source>
        <dbReference type="ARBA" id="ARBA00022617"/>
    </source>
</evidence>
<keyword evidence="11 13" id="KW-0472">Membrane</keyword>
<comment type="subcellular location">
    <subcellularLocation>
        <location evidence="3">Membrane</location>
    </subcellularLocation>
</comment>
<evidence type="ECO:0000313" key="15">
    <source>
        <dbReference type="Proteomes" id="UP001597115"/>
    </source>
</evidence>
<evidence type="ECO:0000256" key="12">
    <source>
        <dbReference type="ARBA" id="ARBA00025912"/>
    </source>
</evidence>
<dbReference type="InterPro" id="IPR034804">
    <property type="entry name" value="SQR/QFR_C/D"/>
</dbReference>
<accession>A0ABW4I6I8</accession>
<evidence type="ECO:0000256" key="1">
    <source>
        <dbReference type="ARBA" id="ARBA00001971"/>
    </source>
</evidence>
<comment type="function">
    <text evidence="2">Membrane-anchoring subunit of succinate dehydrogenase (SDH).</text>
</comment>
<comment type="subunit">
    <text evidence="12">Part of an enzyme complex containing four subunits: a flavoprotein, an iron-sulfur protein, plus two membrane-anchoring proteins, SdhC and SdhD. The complex can form homotrimers.</text>
</comment>
<evidence type="ECO:0000313" key="14">
    <source>
        <dbReference type="EMBL" id="MFD1613137.1"/>
    </source>
</evidence>
<evidence type="ECO:0000256" key="7">
    <source>
        <dbReference type="ARBA" id="ARBA00022692"/>
    </source>
</evidence>
<dbReference type="Proteomes" id="UP001597115">
    <property type="component" value="Unassembled WGS sequence"/>
</dbReference>
<keyword evidence="9 13" id="KW-1133">Transmembrane helix</keyword>
<keyword evidence="15" id="KW-1185">Reference proteome</keyword>
<name>A0ABW4I6I8_9SPHN</name>
<evidence type="ECO:0000256" key="13">
    <source>
        <dbReference type="SAM" id="Phobius"/>
    </source>
</evidence>
<dbReference type="Gene3D" id="1.20.1300.10">
    <property type="entry name" value="Fumarate reductase/succinate dehydrogenase, transmembrane subunit"/>
    <property type="match status" value="1"/>
</dbReference>
<reference evidence="15" key="1">
    <citation type="journal article" date="2019" name="Int. J. Syst. Evol. Microbiol.">
        <title>The Global Catalogue of Microorganisms (GCM) 10K type strain sequencing project: providing services to taxonomists for standard genome sequencing and annotation.</title>
        <authorList>
            <consortium name="The Broad Institute Genomics Platform"/>
            <consortium name="The Broad Institute Genome Sequencing Center for Infectious Disease"/>
            <person name="Wu L."/>
            <person name="Ma J."/>
        </authorList>
    </citation>
    <scope>NUCLEOTIDE SEQUENCE [LARGE SCALE GENOMIC DNA]</scope>
    <source>
        <strain evidence="15">CGMCC 1.16275</strain>
    </source>
</reference>
<dbReference type="PIRSF" id="PIRSF000178">
    <property type="entry name" value="SDH_cyt_b560"/>
    <property type="match status" value="1"/>
</dbReference>
<keyword evidence="8" id="KW-0479">Metal-binding</keyword>
<dbReference type="InterPro" id="IPR000701">
    <property type="entry name" value="SuccDH_FuR_B_TM-su"/>
</dbReference>
<evidence type="ECO:0000256" key="5">
    <source>
        <dbReference type="ARBA" id="ARBA00020076"/>
    </source>
</evidence>
<keyword evidence="6" id="KW-0349">Heme</keyword>
<comment type="similarity">
    <text evidence="4">Belongs to the cytochrome b560 family.</text>
</comment>
<gene>
    <name evidence="14" type="primary">sdhC</name>
    <name evidence="14" type="ORF">ACFSCW_15125</name>
</gene>
<proteinExistence type="inferred from homology"/>
<dbReference type="PANTHER" id="PTHR10978:SF5">
    <property type="entry name" value="SUCCINATE DEHYDROGENASE CYTOCHROME B560 SUBUNIT, MITOCHONDRIAL"/>
    <property type="match status" value="1"/>
</dbReference>
<organism evidence="14 15">
    <name type="scientific">Sphingomonas tabacisoli</name>
    <dbReference type="NCBI Taxonomy" id="2249466"/>
    <lineage>
        <taxon>Bacteria</taxon>
        <taxon>Pseudomonadati</taxon>
        <taxon>Pseudomonadota</taxon>
        <taxon>Alphaproteobacteria</taxon>
        <taxon>Sphingomonadales</taxon>
        <taxon>Sphingomonadaceae</taxon>
        <taxon>Sphingomonas</taxon>
    </lineage>
</organism>
<evidence type="ECO:0000256" key="8">
    <source>
        <dbReference type="ARBA" id="ARBA00022723"/>
    </source>
</evidence>
<dbReference type="PANTHER" id="PTHR10978">
    <property type="entry name" value="SUCCINATE DEHYDROGENASE CYTOCHROME B560 SUBUNIT"/>
    <property type="match status" value="1"/>
</dbReference>
<dbReference type="NCBIfam" id="TIGR02970">
    <property type="entry name" value="succ_dehyd_cytB"/>
    <property type="match status" value="1"/>
</dbReference>
<dbReference type="SUPFAM" id="SSF81343">
    <property type="entry name" value="Fumarate reductase respiratory complex transmembrane subunits"/>
    <property type="match status" value="1"/>
</dbReference>
<evidence type="ECO:0000256" key="4">
    <source>
        <dbReference type="ARBA" id="ARBA00007244"/>
    </source>
</evidence>
<keyword evidence="7 13" id="KW-0812">Transmembrane</keyword>
<feature type="transmembrane region" description="Helical" evidence="13">
    <location>
        <begin position="69"/>
        <end position="88"/>
    </location>
</feature>
<keyword evidence="10" id="KW-0408">Iron</keyword>
<evidence type="ECO:0000256" key="11">
    <source>
        <dbReference type="ARBA" id="ARBA00023136"/>
    </source>
</evidence>
<dbReference type="EMBL" id="JBHUDY010000002">
    <property type="protein sequence ID" value="MFD1613137.1"/>
    <property type="molecule type" value="Genomic_DNA"/>
</dbReference>
<evidence type="ECO:0000256" key="3">
    <source>
        <dbReference type="ARBA" id="ARBA00004370"/>
    </source>
</evidence>